<keyword evidence="1" id="KW-0812">Transmembrane</keyword>
<dbReference type="SMART" id="SM00450">
    <property type="entry name" value="RHOD"/>
    <property type="match status" value="1"/>
</dbReference>
<protein>
    <submittedName>
        <fullName evidence="3">Rhodanese-like domain-containing protein</fullName>
    </submittedName>
</protein>
<dbReference type="Pfam" id="PF00581">
    <property type="entry name" value="Rhodanese"/>
    <property type="match status" value="1"/>
</dbReference>
<dbReference type="EMBL" id="RCVM01000003">
    <property type="protein sequence ID" value="RLY04367.1"/>
    <property type="molecule type" value="Genomic_DNA"/>
</dbReference>
<dbReference type="Proteomes" id="UP000279194">
    <property type="component" value="Unassembled WGS sequence"/>
</dbReference>
<evidence type="ECO:0000313" key="3">
    <source>
        <dbReference type="EMBL" id="RLY04367.1"/>
    </source>
</evidence>
<dbReference type="AlphaFoldDB" id="A0A3L9DWT8"/>
<evidence type="ECO:0000259" key="2">
    <source>
        <dbReference type="PROSITE" id="PS50206"/>
    </source>
</evidence>
<reference evidence="3 4" key="1">
    <citation type="submission" date="2018-10" db="EMBL/GenBank/DDBJ databases">
        <title>Streptococcus hillyeri sp. nov., isolated from equine tracheal sample.</title>
        <authorList>
            <person name="Macfadyen A.C."/>
            <person name="Waller A."/>
            <person name="Paterson G.K."/>
        </authorList>
    </citation>
    <scope>NUCLEOTIDE SEQUENCE [LARGE SCALE GENOMIC DNA]</scope>
    <source>
        <strain evidence="3 4">28462</strain>
    </source>
</reference>
<proteinExistence type="predicted"/>
<dbReference type="Gene3D" id="3.40.250.10">
    <property type="entry name" value="Rhodanese-like domain"/>
    <property type="match status" value="1"/>
</dbReference>
<dbReference type="InterPro" id="IPR001763">
    <property type="entry name" value="Rhodanese-like_dom"/>
</dbReference>
<accession>A0A3L9DWT8</accession>
<gene>
    <name evidence="3" type="ORF">EAF07_02655</name>
</gene>
<dbReference type="CDD" id="cd00158">
    <property type="entry name" value="RHOD"/>
    <property type="match status" value="1"/>
</dbReference>
<keyword evidence="4" id="KW-1185">Reference proteome</keyword>
<evidence type="ECO:0000313" key="4">
    <source>
        <dbReference type="Proteomes" id="UP000279194"/>
    </source>
</evidence>
<feature type="transmembrane region" description="Helical" evidence="1">
    <location>
        <begin position="6"/>
        <end position="24"/>
    </location>
</feature>
<dbReference type="PROSITE" id="PS50206">
    <property type="entry name" value="RHODANESE_3"/>
    <property type="match status" value="1"/>
</dbReference>
<organism evidence="3 4">
    <name type="scientific">Streptococcus hillyeri</name>
    <dbReference type="NCBI Taxonomy" id="2282420"/>
    <lineage>
        <taxon>Bacteria</taxon>
        <taxon>Bacillati</taxon>
        <taxon>Bacillota</taxon>
        <taxon>Bacilli</taxon>
        <taxon>Lactobacillales</taxon>
        <taxon>Streptococcaceae</taxon>
        <taxon>Streptococcus</taxon>
    </lineage>
</organism>
<dbReference type="RefSeq" id="WP_121834752.1">
    <property type="nucleotide sequence ID" value="NZ_CP163513.1"/>
</dbReference>
<sequence length="129" mass="14724">MTPLSLILWGILIVWGLYLAWNYFRVRRAATFLSSEEFEGKMQGAQLIDIRDTGSFQKKHILRARNLPAPGFSQSLGALRKDKPILLYDATRGTELPKVIMTLKKAGFKDVYVLKDGFDYWQGKTKIGK</sequence>
<keyword evidence="1" id="KW-1133">Transmembrane helix</keyword>
<dbReference type="PANTHER" id="PTHR43031">
    <property type="entry name" value="FAD-DEPENDENT OXIDOREDUCTASE"/>
    <property type="match status" value="1"/>
</dbReference>
<dbReference type="OrthoDB" id="9808735at2"/>
<evidence type="ECO:0000256" key="1">
    <source>
        <dbReference type="SAM" id="Phobius"/>
    </source>
</evidence>
<dbReference type="InterPro" id="IPR036873">
    <property type="entry name" value="Rhodanese-like_dom_sf"/>
</dbReference>
<name>A0A3L9DWT8_9STRE</name>
<keyword evidence="1" id="KW-0472">Membrane</keyword>
<feature type="domain" description="Rhodanese" evidence="2">
    <location>
        <begin position="41"/>
        <end position="126"/>
    </location>
</feature>
<dbReference type="PANTHER" id="PTHR43031:SF18">
    <property type="entry name" value="RHODANESE-RELATED SULFURTRANSFERASES"/>
    <property type="match status" value="1"/>
</dbReference>
<dbReference type="InterPro" id="IPR050229">
    <property type="entry name" value="GlpE_sulfurtransferase"/>
</dbReference>
<comment type="caution">
    <text evidence="3">The sequence shown here is derived from an EMBL/GenBank/DDBJ whole genome shotgun (WGS) entry which is preliminary data.</text>
</comment>
<dbReference type="SUPFAM" id="SSF52821">
    <property type="entry name" value="Rhodanese/Cell cycle control phosphatase"/>
    <property type="match status" value="1"/>
</dbReference>